<accession>A0A0A0A916</accession>
<feature type="domain" description="Core shell protein Gag P30" evidence="1">
    <location>
        <begin position="25"/>
        <end position="140"/>
    </location>
</feature>
<dbReference type="Proteomes" id="UP000053858">
    <property type="component" value="Unassembled WGS sequence"/>
</dbReference>
<dbReference type="Gene3D" id="1.10.375.10">
    <property type="entry name" value="Human Immunodeficiency Virus Type 1 Capsid Protein"/>
    <property type="match status" value="1"/>
</dbReference>
<dbReference type="PANTHER" id="PTHR33166">
    <property type="entry name" value="GAG_P30 DOMAIN-CONTAINING PROTEIN"/>
    <property type="match status" value="1"/>
</dbReference>
<evidence type="ECO:0000313" key="2">
    <source>
        <dbReference type="EMBL" id="KGL89968.1"/>
    </source>
</evidence>
<evidence type="ECO:0000259" key="1">
    <source>
        <dbReference type="Pfam" id="PF02093"/>
    </source>
</evidence>
<keyword evidence="3" id="KW-1185">Reference proteome</keyword>
<dbReference type="Pfam" id="PF02093">
    <property type="entry name" value="Gag_p30"/>
    <property type="match status" value="1"/>
</dbReference>
<gene>
    <name evidence="2" type="ORF">N301_16610</name>
</gene>
<feature type="non-terminal residue" evidence="2">
    <location>
        <position position="1"/>
    </location>
</feature>
<dbReference type="InterPro" id="IPR003036">
    <property type="entry name" value="Gag_P30"/>
</dbReference>
<name>A0A0A0A916_CHAVO</name>
<dbReference type="EMBL" id="KL870991">
    <property type="protein sequence ID" value="KGL89968.1"/>
    <property type="molecule type" value="Genomic_DNA"/>
</dbReference>
<dbReference type="InterPro" id="IPR050462">
    <property type="entry name" value="Retroviral_Gag-Pol_poly"/>
</dbReference>
<organism evidence="2 3">
    <name type="scientific">Charadrius vociferus</name>
    <name type="common">Killdeer</name>
    <name type="synonym">Aegialitis vocifera</name>
    <dbReference type="NCBI Taxonomy" id="50402"/>
    <lineage>
        <taxon>Eukaryota</taxon>
        <taxon>Metazoa</taxon>
        <taxon>Chordata</taxon>
        <taxon>Craniata</taxon>
        <taxon>Vertebrata</taxon>
        <taxon>Euteleostomi</taxon>
        <taxon>Archelosauria</taxon>
        <taxon>Archosauria</taxon>
        <taxon>Dinosauria</taxon>
        <taxon>Saurischia</taxon>
        <taxon>Theropoda</taxon>
        <taxon>Coelurosauria</taxon>
        <taxon>Aves</taxon>
        <taxon>Neognathae</taxon>
        <taxon>Neoaves</taxon>
        <taxon>Charadriiformes</taxon>
        <taxon>Charadriidae</taxon>
        <taxon>Charadrius</taxon>
    </lineage>
</organism>
<reference evidence="3" key="1">
    <citation type="journal article" date="2014" name="Science">
        <title>Comparative genomics reveals insights into avian genome evolution and adaptation.</title>
        <authorList>
            <consortium name="Avian Genome Consortium"/>
            <person name="Zhang G."/>
            <person name="Li C."/>
            <person name="Li Q."/>
            <person name="Li B."/>
            <person name="Larkin D.M."/>
            <person name="Lee C."/>
            <person name="Storz J.F."/>
            <person name="Antunes A."/>
            <person name="Greenwold M.J."/>
            <person name="Meredith R.W."/>
            <person name="Odeen A."/>
            <person name="Cui J."/>
            <person name="Zhou Q."/>
            <person name="Xu L."/>
            <person name="Pan H."/>
            <person name="Wang Z."/>
            <person name="Jin L."/>
            <person name="Zhang P."/>
            <person name="Hu H."/>
            <person name="Yang W."/>
            <person name="Hu J."/>
            <person name="Xiao J."/>
            <person name="Yang Z."/>
            <person name="Liu Y."/>
            <person name="Xie Q."/>
            <person name="Yu H."/>
            <person name="Lian J."/>
            <person name="Wen P."/>
            <person name="Zhang F."/>
            <person name="Li H."/>
            <person name="Zeng Y."/>
            <person name="Xiong Z."/>
            <person name="Liu S."/>
            <person name="Zhou L."/>
            <person name="Huang Z."/>
            <person name="An N."/>
            <person name="Wang J."/>
            <person name="Zheng Q."/>
            <person name="Xiong Y."/>
            <person name="Wang G."/>
            <person name="Wang B."/>
            <person name="Wang J."/>
            <person name="Fan Y."/>
            <person name="da Fonseca R.R."/>
            <person name="Alfaro-Nunez A."/>
            <person name="Schubert M."/>
            <person name="Orlando L."/>
            <person name="Mourier T."/>
            <person name="Howard J.T."/>
            <person name="Ganapathy G."/>
            <person name="Pfenning A."/>
            <person name="Whitney O."/>
            <person name="Rivas M.V."/>
            <person name="Hara E."/>
            <person name="Smith J."/>
            <person name="Farre M."/>
            <person name="Narayan J."/>
            <person name="Slavov G."/>
            <person name="Romanov M.N."/>
            <person name="Borges R."/>
            <person name="Machado J.P."/>
            <person name="Khan I."/>
            <person name="Springer M.S."/>
            <person name="Gatesy J."/>
            <person name="Hoffmann F.G."/>
            <person name="Opazo J.C."/>
            <person name="Hastad O."/>
            <person name="Sawyer R.H."/>
            <person name="Kim H."/>
            <person name="Kim K.W."/>
            <person name="Kim H.J."/>
            <person name="Cho S."/>
            <person name="Li N."/>
            <person name="Huang Y."/>
            <person name="Bruford M.W."/>
            <person name="Zhan X."/>
            <person name="Dixon A."/>
            <person name="Bertelsen M.F."/>
            <person name="Derryberry E."/>
            <person name="Warren W."/>
            <person name="Wilson R.K."/>
            <person name="Li S."/>
            <person name="Ray D.A."/>
            <person name="Green R.E."/>
            <person name="O'Brien S.J."/>
            <person name="Griffin D."/>
            <person name="Johnson W.E."/>
            <person name="Haussler D."/>
            <person name="Ryder O.A."/>
            <person name="Willerslev E."/>
            <person name="Graves G.R."/>
            <person name="Alstrom P."/>
            <person name="Fjeldsa J."/>
            <person name="Mindell D.P."/>
            <person name="Edwards S.V."/>
            <person name="Braun E.L."/>
            <person name="Rahbek C."/>
            <person name="Burt D.W."/>
            <person name="Houde P."/>
            <person name="Zhang Y."/>
            <person name="Yang H."/>
            <person name="Wang J."/>
            <person name="Jarvis E.D."/>
            <person name="Gilbert M.T."/>
            <person name="Wang J."/>
        </authorList>
    </citation>
    <scope>NUCLEOTIDE SEQUENCE [LARGE SCALE GENOMIC DNA]</scope>
</reference>
<sequence>QGVGNNGLVRVKVLFSRPVVLKETAGVYREDLEKVGKVFETVIRTEDSDWNDQQVILGTLLDSTEKGMVLNVAWKQVEGAHANGDSQGAVDQCFPTTNLGWDPNQLGPQGLLTRYQRYLLFGIRHAMPIAINWSKLYEVKQ</sequence>
<proteinExistence type="predicted"/>
<evidence type="ECO:0000313" key="3">
    <source>
        <dbReference type="Proteomes" id="UP000053858"/>
    </source>
</evidence>
<dbReference type="InterPro" id="IPR008919">
    <property type="entry name" value="Retrov_capsid_N"/>
</dbReference>
<dbReference type="AlphaFoldDB" id="A0A0A0A916"/>
<feature type="non-terminal residue" evidence="2">
    <location>
        <position position="141"/>
    </location>
</feature>
<dbReference type="GO" id="GO:0019068">
    <property type="term" value="P:virion assembly"/>
    <property type="evidence" value="ECO:0007669"/>
    <property type="project" value="InterPro"/>
</dbReference>
<dbReference type="SUPFAM" id="SSF47943">
    <property type="entry name" value="Retrovirus capsid protein, N-terminal core domain"/>
    <property type="match status" value="1"/>
</dbReference>
<protein>
    <recommendedName>
        <fullName evidence="1">Core shell protein Gag P30 domain-containing protein</fullName>
    </recommendedName>
</protein>
<dbReference type="STRING" id="50402.A0A0A0A916"/>